<reference evidence="2 3" key="1">
    <citation type="submission" date="2016-12" db="EMBL/GenBank/DDBJ databases">
        <title>Providencia rettgeri phage vB-PreS_PR1 - a deep-branching member of the T5-like siphoviruses.</title>
        <authorList>
            <person name="Oliveira H."/>
            <person name="Pinto G."/>
            <person name="Hendrix H."/>
            <person name="Noben J.-P."/>
            <person name="Gawor J."/>
            <person name="Lobocka M."/>
            <person name="Lavigne R."/>
            <person name="Azeredo J."/>
        </authorList>
    </citation>
    <scope>NUCLEOTIDE SEQUENCE [LARGE SCALE GENOMIC DNA]</scope>
</reference>
<dbReference type="GO" id="GO:0016887">
    <property type="term" value="F:ATP hydrolysis activity"/>
    <property type="evidence" value="ECO:0007669"/>
    <property type="project" value="InterPro"/>
</dbReference>
<accession>A0A1S6KUX3</accession>
<keyword evidence="1" id="KW-0175">Coiled coil</keyword>
<dbReference type="PANTHER" id="PTHR32114:SF2">
    <property type="entry name" value="ABC TRANSPORTER ABCH.3"/>
    <property type="match status" value="1"/>
</dbReference>
<protein>
    <submittedName>
        <fullName evidence="2">Exonuclease subunit 2</fullName>
    </submittedName>
</protein>
<dbReference type="OrthoDB" id="6017at10239"/>
<dbReference type="Proteomes" id="UP000222417">
    <property type="component" value="Segment"/>
</dbReference>
<keyword evidence="3" id="KW-1185">Reference proteome</keyword>
<dbReference type="PANTHER" id="PTHR32114">
    <property type="entry name" value="ABC TRANSPORTER ABCH.3"/>
    <property type="match status" value="1"/>
</dbReference>
<evidence type="ECO:0000313" key="3">
    <source>
        <dbReference type="Proteomes" id="UP000222417"/>
    </source>
</evidence>
<gene>
    <name evidence="2" type="ORF">PR1_130</name>
</gene>
<keyword evidence="2" id="KW-0540">Nuclease</keyword>
<feature type="coiled-coil region" evidence="1">
    <location>
        <begin position="430"/>
        <end position="471"/>
    </location>
</feature>
<dbReference type="EMBL" id="KY363465">
    <property type="protein sequence ID" value="AQT25211.1"/>
    <property type="molecule type" value="Genomic_DNA"/>
</dbReference>
<evidence type="ECO:0000313" key="2">
    <source>
        <dbReference type="EMBL" id="AQT25211.1"/>
    </source>
</evidence>
<name>A0A1S6KUX3_9CAUD</name>
<evidence type="ECO:0000256" key="1">
    <source>
        <dbReference type="SAM" id="Coils"/>
    </source>
</evidence>
<dbReference type="GO" id="GO:0006302">
    <property type="term" value="P:double-strand break repair"/>
    <property type="evidence" value="ECO:0007669"/>
    <property type="project" value="InterPro"/>
</dbReference>
<keyword evidence="2" id="KW-0378">Hydrolase</keyword>
<sequence>MSKITIRKMRFDNFLSYGESNEIDFETGRVVQLVGANGAGKSSIATALEECLFNKNSKGLSKSELFNWEQDKKHYHLEVDFSKDGSEYTVIKDVKSTTKLTLLQDGEDISGHTATQTYKLISDIFGCDFTTFTKIVYQSVGSSLDFLKTTDAKRKEFLTSLFDQEIYKALEADVKADIKVVESSVASLSGSISSTSKMLEMVIKDSKLTIPERVEVPEFDDSQVSERIGELKAQATLVSHQQTMIKKKIEADRRVREAQEAVDLLTEQVKDIDNPSEEELNEKKTKWAECNHKLRDAELRIKTFSAESSNTTCKTCGSHLDVSAALNALNIARTDKAEVADTVIELAESIKIIEEKRQRWGKLGLAQMTLSAALESASDYGDVSDNSIDLDIGDINADIIRLQNDVKQRKQEVETAKSINADSDKKQALKDAALDRLHVIEKELDSLNAELAEQQEQLADLQLIAKSLKDIVGYKLEYNVKVFEELINKYLSDLTDGVFALNFELNATKLDVIIYNNGRQTSMASCSTGQQQRIQTATLLAIRALLSSVNKVDINLLFLDEVISYIDTQGIETLIEVLLKEPELNSFIVSHGHSHPMAEQIVIVQDENQVSRLVESK</sequence>
<proteinExistence type="predicted"/>
<dbReference type="GO" id="GO:0004527">
    <property type="term" value="F:exonuclease activity"/>
    <property type="evidence" value="ECO:0007669"/>
    <property type="project" value="UniProtKB-KW"/>
</dbReference>
<dbReference type="InterPro" id="IPR027417">
    <property type="entry name" value="P-loop_NTPase"/>
</dbReference>
<dbReference type="SUPFAM" id="SSF52540">
    <property type="entry name" value="P-loop containing nucleoside triphosphate hydrolases"/>
    <property type="match status" value="1"/>
</dbReference>
<keyword evidence="2" id="KW-0269">Exonuclease</keyword>
<organism evidence="2 3">
    <name type="scientific">Providencia phage vB_PreS_PR1</name>
    <dbReference type="NCBI Taxonomy" id="1931407"/>
    <lineage>
        <taxon>Viruses</taxon>
        <taxon>Duplodnaviria</taxon>
        <taxon>Heunggongvirae</taxon>
        <taxon>Uroviricota</taxon>
        <taxon>Caudoviricetes</taxon>
        <taxon>Demerecviridae</taxon>
        <taxon>Priunavirus</taxon>
        <taxon>Priunavirus PR1</taxon>
    </lineage>
</organism>
<dbReference type="Gene3D" id="3.40.50.300">
    <property type="entry name" value="P-loop containing nucleotide triphosphate hydrolases"/>
    <property type="match status" value="2"/>
</dbReference>